<name>A0A1D9IE29_9BURK</name>
<evidence type="ECO:0000313" key="2">
    <source>
        <dbReference type="Proteomes" id="UP000177515"/>
    </source>
</evidence>
<dbReference type="RefSeq" id="WP_071038986.1">
    <property type="nucleotide sequence ID" value="NZ_CP017755.1"/>
</dbReference>
<accession>A0A1D9IE29</accession>
<dbReference type="SUPFAM" id="SSF54285">
    <property type="entry name" value="MoaD/ThiS"/>
    <property type="match status" value="1"/>
</dbReference>
<dbReference type="EMBL" id="CP017755">
    <property type="protein sequence ID" value="AOZ10347.1"/>
    <property type="molecule type" value="Genomic_DNA"/>
</dbReference>
<dbReference type="Pfam" id="PF02597">
    <property type="entry name" value="ThiS"/>
    <property type="match status" value="1"/>
</dbReference>
<dbReference type="InterPro" id="IPR016155">
    <property type="entry name" value="Mopterin_synth/thiamin_S_b"/>
</dbReference>
<evidence type="ECO:0000313" key="1">
    <source>
        <dbReference type="EMBL" id="AOZ10347.1"/>
    </source>
</evidence>
<proteinExistence type="predicted"/>
<dbReference type="CDD" id="cd00754">
    <property type="entry name" value="Ubl_MoaD"/>
    <property type="match status" value="1"/>
</dbReference>
<keyword evidence="2" id="KW-1185">Reference proteome</keyword>
<gene>
    <name evidence="1" type="ORF">BKK80_32690</name>
</gene>
<dbReference type="Gene3D" id="3.10.20.30">
    <property type="match status" value="1"/>
</dbReference>
<dbReference type="InterPro" id="IPR012675">
    <property type="entry name" value="Beta-grasp_dom_sf"/>
</dbReference>
<dbReference type="InterPro" id="IPR003749">
    <property type="entry name" value="ThiS/MoaD-like"/>
</dbReference>
<sequence>MRLTIKTFASLREQLGAAQETLELDTAEVSIAGLLEILAARDARWAEALRQRQPIRAAVDLQLVDRAYVVRGDSEIAFFPPVTGG</sequence>
<protein>
    <submittedName>
        <fullName evidence="1">Molybdopterin synthase sulfur carrier subunit</fullName>
    </submittedName>
</protein>
<reference evidence="1 2" key="1">
    <citation type="submission" date="2016-10" db="EMBL/GenBank/DDBJ databases">
        <title>Complete genome sequences of three Cupriavidus strains isolated from various Malaysian environments.</title>
        <authorList>
            <person name="Abdullah A.A.-A."/>
            <person name="Shafie N.A.H."/>
            <person name="Lau N.S."/>
        </authorList>
    </citation>
    <scope>NUCLEOTIDE SEQUENCE [LARGE SCALE GENOMIC DNA]</scope>
    <source>
        <strain evidence="1 2">USMAA1020</strain>
    </source>
</reference>
<organism evidence="1 2">
    <name type="scientific">Cupriavidus malaysiensis</name>
    <dbReference type="NCBI Taxonomy" id="367825"/>
    <lineage>
        <taxon>Bacteria</taxon>
        <taxon>Pseudomonadati</taxon>
        <taxon>Pseudomonadota</taxon>
        <taxon>Betaproteobacteria</taxon>
        <taxon>Burkholderiales</taxon>
        <taxon>Burkholderiaceae</taxon>
        <taxon>Cupriavidus</taxon>
    </lineage>
</organism>
<dbReference type="Proteomes" id="UP000177515">
    <property type="component" value="Chromosome 2"/>
</dbReference>